<gene>
    <name evidence="3" type="ORF">BZL29_1911</name>
    <name evidence="2" type="ORF">BZL30_1860</name>
</gene>
<comment type="caution">
    <text evidence="2">The sequence shown here is derived from an EMBL/GenBank/DDBJ whole genome shotgun (WGS) entry which is preliminary data.</text>
</comment>
<evidence type="ECO:0000313" key="4">
    <source>
        <dbReference type="Proteomes" id="UP000188532"/>
    </source>
</evidence>
<accession>A0A1V3XHP5</accession>
<evidence type="ECO:0000313" key="2">
    <source>
        <dbReference type="EMBL" id="OOK78735.1"/>
    </source>
</evidence>
<sequence length="52" mass="5989">MYTHPSQASARNGSVTRRAPLLGDRYSPHMFRVVDVFVSTQPSMMRRHGRDQ</sequence>
<evidence type="ECO:0000256" key="1">
    <source>
        <dbReference type="SAM" id="MobiDB-lite"/>
    </source>
</evidence>
<dbReference type="EMBL" id="MVBM01000002">
    <property type="protein sequence ID" value="OOK78735.1"/>
    <property type="molecule type" value="Genomic_DNA"/>
</dbReference>
<evidence type="ECO:0000313" key="5">
    <source>
        <dbReference type="Proteomes" id="UP000189229"/>
    </source>
</evidence>
<reference evidence="4 5" key="1">
    <citation type="submission" date="2017-02" db="EMBL/GenBank/DDBJ databases">
        <title>Complete genome sequences of Mycobacterium kansasii strains isolated from rhesus macaques.</title>
        <authorList>
            <person name="Panda A."/>
            <person name="Nagaraj S."/>
            <person name="Zhao X."/>
            <person name="Tettelin H."/>
            <person name="Detolla L.J."/>
        </authorList>
    </citation>
    <scope>NUCLEOTIDE SEQUENCE [LARGE SCALE GENOMIC DNA]</scope>
    <source>
        <strain evidence="3 4">11-3469</strain>
        <strain evidence="2 5">11-3813</strain>
    </source>
</reference>
<evidence type="ECO:0000313" key="3">
    <source>
        <dbReference type="EMBL" id="OOK80827.1"/>
    </source>
</evidence>
<feature type="region of interest" description="Disordered" evidence="1">
    <location>
        <begin position="1"/>
        <end position="20"/>
    </location>
</feature>
<protein>
    <submittedName>
        <fullName evidence="2">Uncharacterized protein</fullName>
    </submittedName>
</protein>
<organism evidence="2 5">
    <name type="scientific">Mycobacterium kansasii</name>
    <dbReference type="NCBI Taxonomy" id="1768"/>
    <lineage>
        <taxon>Bacteria</taxon>
        <taxon>Bacillati</taxon>
        <taxon>Actinomycetota</taxon>
        <taxon>Actinomycetes</taxon>
        <taxon>Mycobacteriales</taxon>
        <taxon>Mycobacteriaceae</taxon>
        <taxon>Mycobacterium</taxon>
    </lineage>
</organism>
<dbReference type="Proteomes" id="UP000188532">
    <property type="component" value="Unassembled WGS sequence"/>
</dbReference>
<proteinExistence type="predicted"/>
<name>A0A1V3XHP5_MYCKA</name>
<feature type="compositionally biased region" description="Polar residues" evidence="1">
    <location>
        <begin position="1"/>
        <end position="15"/>
    </location>
</feature>
<dbReference type="Proteomes" id="UP000189229">
    <property type="component" value="Unassembled WGS sequence"/>
</dbReference>
<dbReference type="AlphaFoldDB" id="A0A1V3XHP5"/>
<dbReference type="EMBL" id="MVBN01000002">
    <property type="protein sequence ID" value="OOK80827.1"/>
    <property type="molecule type" value="Genomic_DNA"/>
</dbReference>